<feature type="binding site" evidence="7">
    <location>
        <position position="441"/>
    </location>
    <ligand>
        <name>substrate</name>
    </ligand>
</feature>
<dbReference type="InterPro" id="IPR017850">
    <property type="entry name" value="Alkaline_phosphatase_core_sf"/>
</dbReference>
<keyword evidence="3 9" id="KW-0812">Transmembrane</keyword>
<feature type="binding site" evidence="8">
    <location>
        <position position="493"/>
    </location>
    <ligand>
        <name>Mn(2+)</name>
        <dbReference type="ChEBI" id="CHEBI:29035"/>
    </ligand>
</feature>
<keyword evidence="11" id="KW-0808">Transferase</keyword>
<dbReference type="InterPro" id="IPR000917">
    <property type="entry name" value="Sulfatase_N"/>
</dbReference>
<keyword evidence="7" id="KW-0464">Manganese</keyword>
<feature type="active site" evidence="6">
    <location>
        <position position="322"/>
    </location>
</feature>
<proteinExistence type="predicted"/>
<dbReference type="STRING" id="37625.SAMN05660420_01971"/>
<evidence type="ECO:0000256" key="1">
    <source>
        <dbReference type="ARBA" id="ARBA00004651"/>
    </source>
</evidence>
<reference evidence="11 12" key="1">
    <citation type="submission" date="2016-10" db="EMBL/GenBank/DDBJ databases">
        <authorList>
            <person name="de Groot N.N."/>
        </authorList>
    </citation>
    <scope>NUCLEOTIDE SEQUENCE [LARGE SCALE GENOMIC DNA]</scope>
    <source>
        <strain evidence="11 12">DSM 7343</strain>
    </source>
</reference>
<feature type="transmembrane region" description="Helical" evidence="9">
    <location>
        <begin position="12"/>
        <end position="30"/>
    </location>
</feature>
<evidence type="ECO:0000256" key="9">
    <source>
        <dbReference type="SAM" id="Phobius"/>
    </source>
</evidence>
<dbReference type="PANTHER" id="PTHR47371:SF3">
    <property type="entry name" value="PHOSPHOGLYCEROL TRANSFERASE I"/>
    <property type="match status" value="1"/>
</dbReference>
<feature type="domain" description="Sulfatase N-terminal" evidence="10">
    <location>
        <begin position="274"/>
        <end position="544"/>
    </location>
</feature>
<feature type="binding site" evidence="8">
    <location>
        <position position="322"/>
    </location>
    <ligand>
        <name>Mn(2+)</name>
        <dbReference type="ChEBI" id="CHEBI:29035"/>
    </ligand>
</feature>
<dbReference type="AlphaFoldDB" id="A0A1H4ATW7"/>
<keyword evidence="5 9" id="KW-0472">Membrane</keyword>
<dbReference type="RefSeq" id="WP_092347524.1">
    <property type="nucleotide sequence ID" value="NZ_FNQN01000005.1"/>
</dbReference>
<dbReference type="GO" id="GO:0016740">
    <property type="term" value="F:transferase activity"/>
    <property type="evidence" value="ECO:0007669"/>
    <property type="project" value="UniProtKB-KW"/>
</dbReference>
<sequence length="648" mass="74176">MKSSRFQLLLGIYAFWTLLFFSTRFVLLFLSWGNITPTAYNFLEIFTSGWIFDSAFYAYAMIPAVLYLCLLPQRIWTHRWHAYWLKLILFSTIYSACFIAVAEYFFWQEFSVRFNFISIDYLIYRREVTDNIVQSYPVVLIFSALFFVALLLYQPLASFVQRSLRSKETFSRRCLIATSLLLLPLTVFFTINQDLRNISANTYTKELASNGPYQFVAAFRNNELDFQQFYTSLSTKKADTLIRKETAEPNSQFISQNPFDIRREISRTGAEKRSNVILITVESLSSDFLGYFGNHKHLTPNLDALIKKSLFFDNFYATGTRTTRGLEAITLSIPPTPGRSIIKRIGRETDLWSLGNVLDTKGYHSYFLYGGRGYFENMNAFFSGNGYQIVDQSSVADAEIHFSNAWGMADEDLYQQAIKVADHENQQETPFFLHLMTTSNHRPYTYPEGRIDIPSGKGRDGAVKYTDYAIGKFIQDAAEKPWFENTIFVIVADHQAGSAGKQALPIERYHIPLWIYAPQQIQPAINNSLASQIDLAPTLLGLLNMSYRSCFFGRDILLTPPKRALIANYQNLGLYDGHQLAILKPQEKLTLLTGYEKSQPIEQPTGINNPFVALGISYYQGAASIYKKGINAWSDRNNIPVHTVKLNR</sequence>
<organism evidence="11 12">
    <name type="scientific">Desulfuromusa kysingii</name>
    <dbReference type="NCBI Taxonomy" id="37625"/>
    <lineage>
        <taxon>Bacteria</taxon>
        <taxon>Pseudomonadati</taxon>
        <taxon>Thermodesulfobacteriota</taxon>
        <taxon>Desulfuromonadia</taxon>
        <taxon>Desulfuromonadales</taxon>
        <taxon>Geopsychrobacteraceae</taxon>
        <taxon>Desulfuromusa</taxon>
    </lineage>
</organism>
<keyword evidence="4 9" id="KW-1133">Transmembrane helix</keyword>
<dbReference type="Gene3D" id="3.30.1120.80">
    <property type="match status" value="1"/>
</dbReference>
<feature type="transmembrane region" description="Helical" evidence="9">
    <location>
        <begin position="50"/>
        <end position="71"/>
    </location>
</feature>
<feature type="binding site" evidence="8">
    <location>
        <position position="282"/>
    </location>
    <ligand>
        <name>Mn(2+)</name>
        <dbReference type="ChEBI" id="CHEBI:29035"/>
    </ligand>
</feature>
<dbReference type="CDD" id="cd16015">
    <property type="entry name" value="LTA_synthase"/>
    <property type="match status" value="1"/>
</dbReference>
<protein>
    <submittedName>
        <fullName evidence="11">Phosphoglycerol transferase MdoB</fullName>
    </submittedName>
</protein>
<dbReference type="EMBL" id="FNQN01000005">
    <property type="protein sequence ID" value="SEA39092.1"/>
    <property type="molecule type" value="Genomic_DNA"/>
</dbReference>
<feature type="binding site" evidence="8">
    <location>
        <position position="494"/>
    </location>
    <ligand>
        <name>Mn(2+)</name>
        <dbReference type="ChEBI" id="CHEBI:29035"/>
    </ligand>
</feature>
<feature type="transmembrane region" description="Helical" evidence="9">
    <location>
        <begin position="135"/>
        <end position="153"/>
    </location>
</feature>
<dbReference type="Pfam" id="PF00884">
    <property type="entry name" value="Sulfatase"/>
    <property type="match status" value="1"/>
</dbReference>
<dbReference type="PANTHER" id="PTHR47371">
    <property type="entry name" value="LIPOTEICHOIC ACID SYNTHASE"/>
    <property type="match status" value="1"/>
</dbReference>
<evidence type="ECO:0000313" key="12">
    <source>
        <dbReference type="Proteomes" id="UP000199409"/>
    </source>
</evidence>
<dbReference type="InterPro" id="IPR012160">
    <property type="entry name" value="LtaS-like"/>
</dbReference>
<dbReference type="OrthoDB" id="9760224at2"/>
<evidence type="ECO:0000313" key="11">
    <source>
        <dbReference type="EMBL" id="SEA39092.1"/>
    </source>
</evidence>
<evidence type="ECO:0000256" key="4">
    <source>
        <dbReference type="ARBA" id="ARBA00022989"/>
    </source>
</evidence>
<feature type="transmembrane region" description="Helical" evidence="9">
    <location>
        <begin position="83"/>
        <end position="107"/>
    </location>
</feature>
<comment type="subcellular location">
    <subcellularLocation>
        <location evidence="1">Cell membrane</location>
        <topology evidence="1">Multi-pass membrane protein</topology>
    </subcellularLocation>
</comment>
<dbReference type="PIRSF" id="PIRSF005091">
    <property type="entry name" value="Mmb_sulf_HI1246"/>
    <property type="match status" value="1"/>
</dbReference>
<evidence type="ECO:0000256" key="6">
    <source>
        <dbReference type="PIRSR" id="PIRSR005091-1"/>
    </source>
</evidence>
<feature type="transmembrane region" description="Helical" evidence="9">
    <location>
        <begin position="174"/>
        <end position="191"/>
    </location>
</feature>
<accession>A0A1H4ATW7</accession>
<evidence type="ECO:0000259" key="10">
    <source>
        <dbReference type="Pfam" id="PF00884"/>
    </source>
</evidence>
<evidence type="ECO:0000256" key="8">
    <source>
        <dbReference type="PIRSR" id="PIRSR005091-3"/>
    </source>
</evidence>
<dbReference type="GO" id="GO:0046872">
    <property type="term" value="F:metal ion binding"/>
    <property type="evidence" value="ECO:0007669"/>
    <property type="project" value="UniProtKB-KW"/>
</dbReference>
<evidence type="ECO:0000256" key="3">
    <source>
        <dbReference type="ARBA" id="ARBA00022692"/>
    </source>
</evidence>
<name>A0A1H4ATW7_9BACT</name>
<dbReference type="InterPro" id="IPR050448">
    <property type="entry name" value="OpgB/LTA_synthase_biosynth"/>
</dbReference>
<dbReference type="SUPFAM" id="SSF53649">
    <property type="entry name" value="Alkaline phosphatase-like"/>
    <property type="match status" value="1"/>
</dbReference>
<dbReference type="GO" id="GO:0005886">
    <property type="term" value="C:plasma membrane"/>
    <property type="evidence" value="ECO:0007669"/>
    <property type="project" value="UniProtKB-SubCell"/>
</dbReference>
<evidence type="ECO:0000256" key="7">
    <source>
        <dbReference type="PIRSR" id="PIRSR005091-2"/>
    </source>
</evidence>
<evidence type="ECO:0000256" key="5">
    <source>
        <dbReference type="ARBA" id="ARBA00023136"/>
    </source>
</evidence>
<gene>
    <name evidence="11" type="ORF">SAMN05660420_01971</name>
</gene>
<keyword evidence="12" id="KW-1185">Reference proteome</keyword>
<dbReference type="Gene3D" id="3.40.720.10">
    <property type="entry name" value="Alkaline Phosphatase, subunit A"/>
    <property type="match status" value="1"/>
</dbReference>
<evidence type="ECO:0000256" key="2">
    <source>
        <dbReference type="ARBA" id="ARBA00022475"/>
    </source>
</evidence>
<keyword evidence="7" id="KW-0479">Metal-binding</keyword>
<keyword evidence="2" id="KW-1003">Cell membrane</keyword>
<dbReference type="Proteomes" id="UP000199409">
    <property type="component" value="Unassembled WGS sequence"/>
</dbReference>